<feature type="domain" description="Helix-turn-helix" evidence="1">
    <location>
        <begin position="32"/>
        <end position="79"/>
    </location>
</feature>
<dbReference type="EMBL" id="FWWW01000057">
    <property type="protein sequence ID" value="SMB92011.1"/>
    <property type="molecule type" value="Genomic_DNA"/>
</dbReference>
<evidence type="ECO:0000313" key="2">
    <source>
        <dbReference type="EMBL" id="SMB92011.1"/>
    </source>
</evidence>
<evidence type="ECO:0000313" key="3">
    <source>
        <dbReference type="Proteomes" id="UP000192266"/>
    </source>
</evidence>
<gene>
    <name evidence="2" type="ORF">SAMN00120144_2510</name>
</gene>
<dbReference type="OrthoDB" id="597977at2"/>
<accession>A0A1W1VG31</accession>
<dbReference type="Pfam" id="PF12728">
    <property type="entry name" value="HTH_17"/>
    <property type="match status" value="1"/>
</dbReference>
<dbReference type="Proteomes" id="UP000192266">
    <property type="component" value="Unassembled WGS sequence"/>
</dbReference>
<evidence type="ECO:0000259" key="1">
    <source>
        <dbReference type="Pfam" id="PF12728"/>
    </source>
</evidence>
<sequence>MMTWADLQATMQQSIVQALSLHQQQLEADRRLTTDEAAKFLGVKPEYLQRLHHRGLAYEKGRPNRYRLADLQDYQDKQRLHRR</sequence>
<dbReference type="InterPro" id="IPR041657">
    <property type="entry name" value="HTH_17"/>
</dbReference>
<name>A0A1W1VG31_9BACT</name>
<protein>
    <recommendedName>
        <fullName evidence="1">Helix-turn-helix domain-containing protein</fullName>
    </recommendedName>
</protein>
<dbReference type="RefSeq" id="WP_159451986.1">
    <property type="nucleotide sequence ID" value="NZ_FWWW01000057.1"/>
</dbReference>
<proteinExistence type="predicted"/>
<organism evidence="2 3">
    <name type="scientific">Hymenobacter roseosalivarius DSM 11622</name>
    <dbReference type="NCBI Taxonomy" id="645990"/>
    <lineage>
        <taxon>Bacteria</taxon>
        <taxon>Pseudomonadati</taxon>
        <taxon>Bacteroidota</taxon>
        <taxon>Cytophagia</taxon>
        <taxon>Cytophagales</taxon>
        <taxon>Hymenobacteraceae</taxon>
        <taxon>Hymenobacter</taxon>
    </lineage>
</organism>
<keyword evidence="3" id="KW-1185">Reference proteome</keyword>
<reference evidence="2 3" key="1">
    <citation type="submission" date="2017-04" db="EMBL/GenBank/DDBJ databases">
        <authorList>
            <person name="Afonso C.L."/>
            <person name="Miller P.J."/>
            <person name="Scott M.A."/>
            <person name="Spackman E."/>
            <person name="Goraichik I."/>
            <person name="Dimitrov K.M."/>
            <person name="Suarez D.L."/>
            <person name="Swayne D.E."/>
        </authorList>
    </citation>
    <scope>NUCLEOTIDE SEQUENCE [LARGE SCALE GENOMIC DNA]</scope>
    <source>
        <strain evidence="2 3">DSM 11622</strain>
    </source>
</reference>
<dbReference type="AlphaFoldDB" id="A0A1W1VG31"/>